<keyword evidence="5 9" id="KW-0276">Fatty acid metabolism</keyword>
<organism evidence="11 12">
    <name type="scientific">Candidatus Terasakiella magnetica</name>
    <dbReference type="NCBI Taxonomy" id="1867952"/>
    <lineage>
        <taxon>Bacteria</taxon>
        <taxon>Pseudomonadati</taxon>
        <taxon>Pseudomonadota</taxon>
        <taxon>Alphaproteobacteria</taxon>
        <taxon>Rhodospirillales</taxon>
        <taxon>Terasakiellaceae</taxon>
        <taxon>Terasakiella</taxon>
    </lineage>
</organism>
<keyword evidence="8 9" id="KW-0092">Biotin</keyword>
<dbReference type="Pfam" id="PF00364">
    <property type="entry name" value="Biotin_lipoyl"/>
    <property type="match status" value="1"/>
</dbReference>
<accession>A0A1C3RD33</accession>
<keyword evidence="4 9" id="KW-0444">Lipid biosynthesis</keyword>
<dbReference type="CDD" id="cd06850">
    <property type="entry name" value="biotinyl_domain"/>
    <property type="match status" value="1"/>
</dbReference>
<dbReference type="GO" id="GO:0009317">
    <property type="term" value="C:acetyl-CoA carboxylase complex"/>
    <property type="evidence" value="ECO:0007669"/>
    <property type="project" value="InterPro"/>
</dbReference>
<gene>
    <name evidence="11" type="primary">accB</name>
    <name evidence="11" type="ORF">MTBPR1_10440</name>
</gene>
<dbReference type="InterPro" id="IPR000089">
    <property type="entry name" value="Biotin_lipoyl"/>
</dbReference>
<dbReference type="PANTHER" id="PTHR45266:SF3">
    <property type="entry name" value="OXALOACETATE DECARBOXYLASE ALPHA CHAIN"/>
    <property type="match status" value="1"/>
</dbReference>
<dbReference type="PROSITE" id="PS00188">
    <property type="entry name" value="BIOTIN"/>
    <property type="match status" value="1"/>
</dbReference>
<evidence type="ECO:0000256" key="9">
    <source>
        <dbReference type="RuleBase" id="RU364072"/>
    </source>
</evidence>
<dbReference type="InterPro" id="IPR050709">
    <property type="entry name" value="Biotin_Carboxyl_Carrier/Decarb"/>
</dbReference>
<evidence type="ECO:0000256" key="3">
    <source>
        <dbReference type="ARBA" id="ARBA00017562"/>
    </source>
</evidence>
<keyword evidence="12" id="KW-1185">Reference proteome</keyword>
<reference evidence="11 12" key="1">
    <citation type="submission" date="2016-07" db="EMBL/GenBank/DDBJ databases">
        <authorList>
            <person name="Lefevre C.T."/>
        </authorList>
    </citation>
    <scope>NUCLEOTIDE SEQUENCE [LARGE SCALE GENOMIC DNA]</scope>
    <source>
        <strain evidence="11">PR1</strain>
    </source>
</reference>
<evidence type="ECO:0000256" key="7">
    <source>
        <dbReference type="ARBA" id="ARBA00023160"/>
    </source>
</evidence>
<dbReference type="InterPro" id="IPR011053">
    <property type="entry name" value="Single_hybrid_motif"/>
</dbReference>
<keyword evidence="6 9" id="KW-0443">Lipid metabolism</keyword>
<evidence type="ECO:0000256" key="2">
    <source>
        <dbReference type="ARBA" id="ARBA00005194"/>
    </source>
</evidence>
<protein>
    <recommendedName>
        <fullName evidence="3 9">Biotin carboxyl carrier protein of acetyl-CoA carboxylase</fullName>
    </recommendedName>
</protein>
<evidence type="ECO:0000256" key="5">
    <source>
        <dbReference type="ARBA" id="ARBA00022832"/>
    </source>
</evidence>
<dbReference type="PRINTS" id="PR01071">
    <property type="entry name" value="ACOABIOTINCC"/>
</dbReference>
<dbReference type="InterPro" id="IPR001249">
    <property type="entry name" value="AcCoA_biotinCC"/>
</dbReference>
<dbReference type="SUPFAM" id="SSF51230">
    <property type="entry name" value="Single hybrid motif"/>
    <property type="match status" value="1"/>
</dbReference>
<dbReference type="RefSeq" id="WP_069185890.1">
    <property type="nucleotide sequence ID" value="NZ_FLYE01000001.1"/>
</dbReference>
<comment type="pathway">
    <text evidence="2 9">Lipid metabolism; fatty acid biosynthesis.</text>
</comment>
<comment type="function">
    <text evidence="1 9">This protein is a component of the acetyl coenzyme A carboxylase complex; first, biotin carboxylase catalyzes the carboxylation of the carrier protein and then the transcarboxylase transfers the carboxyl group to form malonyl-CoA.</text>
</comment>
<dbReference type="Proteomes" id="UP000231658">
    <property type="component" value="Unassembled WGS sequence"/>
</dbReference>
<evidence type="ECO:0000313" key="12">
    <source>
        <dbReference type="Proteomes" id="UP000231658"/>
    </source>
</evidence>
<proteinExistence type="predicted"/>
<evidence type="ECO:0000313" key="11">
    <source>
        <dbReference type="EMBL" id="SCA55193.1"/>
    </source>
</evidence>
<evidence type="ECO:0000256" key="8">
    <source>
        <dbReference type="ARBA" id="ARBA00023267"/>
    </source>
</evidence>
<feature type="domain" description="Lipoyl-binding" evidence="10">
    <location>
        <begin position="71"/>
        <end position="147"/>
    </location>
</feature>
<dbReference type="GO" id="GO:0006633">
    <property type="term" value="P:fatty acid biosynthetic process"/>
    <property type="evidence" value="ECO:0007669"/>
    <property type="project" value="UniProtKB-UniPathway"/>
</dbReference>
<dbReference type="UniPathway" id="UPA00094"/>
<dbReference type="PANTHER" id="PTHR45266">
    <property type="entry name" value="OXALOACETATE DECARBOXYLASE ALPHA CHAIN"/>
    <property type="match status" value="1"/>
</dbReference>
<dbReference type="OrthoDB" id="9811735at2"/>
<evidence type="ECO:0000259" key="10">
    <source>
        <dbReference type="PROSITE" id="PS50968"/>
    </source>
</evidence>
<dbReference type="EMBL" id="FLYE01000001">
    <property type="protein sequence ID" value="SCA55193.1"/>
    <property type="molecule type" value="Genomic_DNA"/>
</dbReference>
<dbReference type="AlphaFoldDB" id="A0A1C3RD33"/>
<dbReference type="Gene3D" id="2.40.50.100">
    <property type="match status" value="1"/>
</dbReference>
<dbReference type="FunFam" id="2.40.50.100:FF:000003">
    <property type="entry name" value="Acetyl-CoA carboxylase biotin carboxyl carrier protein"/>
    <property type="match status" value="1"/>
</dbReference>
<name>A0A1C3RD33_9PROT</name>
<evidence type="ECO:0000256" key="4">
    <source>
        <dbReference type="ARBA" id="ARBA00022516"/>
    </source>
</evidence>
<sequence length="147" mass="15373">MAKDKFNNELVRELAELLNDTGLTEIEYGQDDWHVRVAKNVTVSAAAPVAVAAAPAGAAPADENADMSNHPGAVSSPMVGVAYLSPDPDSPNFVNVGDSVTEGQTLCLIEAMKVFNPIHAPKAGKVSRVLVTAGSPVEFGDTLFIIE</sequence>
<dbReference type="GO" id="GO:0003989">
    <property type="term" value="F:acetyl-CoA carboxylase activity"/>
    <property type="evidence" value="ECO:0007669"/>
    <property type="project" value="InterPro"/>
</dbReference>
<dbReference type="InterPro" id="IPR001882">
    <property type="entry name" value="Biotin_BS"/>
</dbReference>
<dbReference type="STRING" id="1867952.MTBPR1_10440"/>
<evidence type="ECO:0000256" key="6">
    <source>
        <dbReference type="ARBA" id="ARBA00023098"/>
    </source>
</evidence>
<evidence type="ECO:0000256" key="1">
    <source>
        <dbReference type="ARBA" id="ARBA00003761"/>
    </source>
</evidence>
<keyword evidence="7 9" id="KW-0275">Fatty acid biosynthesis</keyword>
<dbReference type="PROSITE" id="PS50968">
    <property type="entry name" value="BIOTINYL_LIPOYL"/>
    <property type="match status" value="1"/>
</dbReference>